<keyword evidence="2" id="KW-0175">Coiled coil</keyword>
<protein>
    <submittedName>
        <fullName evidence="4">Late embryogenesis abundant protein 6-like</fullName>
    </submittedName>
</protein>
<comment type="caution">
    <text evidence="4">The sequence shown here is derived from an EMBL/GenBank/DDBJ whole genome shotgun (WGS) entry which is preliminary data.</text>
</comment>
<accession>A0ABD1GAJ3</accession>
<evidence type="ECO:0000256" key="1">
    <source>
        <dbReference type="ARBA" id="ARBA00010975"/>
    </source>
</evidence>
<evidence type="ECO:0000313" key="4">
    <source>
        <dbReference type="EMBL" id="KAL1540041.1"/>
    </source>
</evidence>
<keyword evidence="5" id="KW-1185">Reference proteome</keyword>
<reference evidence="4 5" key="1">
    <citation type="submission" date="2024-06" db="EMBL/GenBank/DDBJ databases">
        <title>A chromosome level genome sequence of Diviner's sage (Salvia divinorum).</title>
        <authorList>
            <person name="Ford S.A."/>
            <person name="Ro D.-K."/>
            <person name="Ness R.W."/>
            <person name="Phillips M.A."/>
        </authorList>
    </citation>
    <scope>NUCLEOTIDE SEQUENCE [LARGE SCALE GENOMIC DNA]</scope>
    <source>
        <strain evidence="4">SAF-2024a</strain>
        <tissue evidence="4">Leaf</tissue>
    </source>
</reference>
<evidence type="ECO:0000256" key="2">
    <source>
        <dbReference type="SAM" id="Coils"/>
    </source>
</evidence>
<dbReference type="EMBL" id="JBEAFC010000009">
    <property type="protein sequence ID" value="KAL1540041.1"/>
    <property type="molecule type" value="Genomic_DNA"/>
</dbReference>
<dbReference type="PANTHER" id="PTHR33493:SF3">
    <property type="entry name" value="LATE EMBRYOGENESIS ABUNDANT PROTEIN, LEA_1 SUBGROUP"/>
    <property type="match status" value="1"/>
</dbReference>
<organism evidence="4 5">
    <name type="scientific">Salvia divinorum</name>
    <name type="common">Maria pastora</name>
    <name type="synonym">Diviner's sage</name>
    <dbReference type="NCBI Taxonomy" id="28513"/>
    <lineage>
        <taxon>Eukaryota</taxon>
        <taxon>Viridiplantae</taxon>
        <taxon>Streptophyta</taxon>
        <taxon>Embryophyta</taxon>
        <taxon>Tracheophyta</taxon>
        <taxon>Spermatophyta</taxon>
        <taxon>Magnoliopsida</taxon>
        <taxon>eudicotyledons</taxon>
        <taxon>Gunneridae</taxon>
        <taxon>Pentapetalae</taxon>
        <taxon>asterids</taxon>
        <taxon>lamiids</taxon>
        <taxon>Lamiales</taxon>
        <taxon>Lamiaceae</taxon>
        <taxon>Nepetoideae</taxon>
        <taxon>Mentheae</taxon>
        <taxon>Salviinae</taxon>
        <taxon>Salvia</taxon>
        <taxon>Salvia subgen. Calosphace</taxon>
    </lineage>
</organism>
<dbReference type="AlphaFoldDB" id="A0ABD1GAJ3"/>
<dbReference type="Pfam" id="PF03760">
    <property type="entry name" value="LEA_1"/>
    <property type="match status" value="1"/>
</dbReference>
<evidence type="ECO:0000313" key="5">
    <source>
        <dbReference type="Proteomes" id="UP001567538"/>
    </source>
</evidence>
<evidence type="ECO:0000256" key="3">
    <source>
        <dbReference type="SAM" id="MobiDB-lite"/>
    </source>
</evidence>
<comment type="similarity">
    <text evidence="1">Belongs to the LEA type 1 family.</text>
</comment>
<feature type="coiled-coil region" evidence="2">
    <location>
        <begin position="1"/>
        <end position="31"/>
    </location>
</feature>
<name>A0ABD1GAJ3_SALDI</name>
<dbReference type="InterPro" id="IPR005513">
    <property type="entry name" value="LEA_1"/>
</dbReference>
<sequence>MQAIKEKINDLKEIRKAKAEAKEDERAEREMARSRIEVAHEVRMAREAEAAMDYHVQKAAEKAAEHEKKYPLPGHTGSEQDDSAANDSFSLESQGRTNSSAGYNSSDLYSSGAVPDSGHNKATYTDAPSSLADEDAVYQPNNTQ</sequence>
<proteinExistence type="inferred from homology"/>
<feature type="region of interest" description="Disordered" evidence="3">
    <location>
        <begin position="56"/>
        <end position="144"/>
    </location>
</feature>
<feature type="compositionally biased region" description="Basic and acidic residues" evidence="3">
    <location>
        <begin position="56"/>
        <end position="70"/>
    </location>
</feature>
<dbReference type="PANTHER" id="PTHR33493">
    <property type="entry name" value="LATE EMBRYOGENESIS ABUNDANT PROTEIN 6-RELATED"/>
    <property type="match status" value="1"/>
</dbReference>
<dbReference type="Proteomes" id="UP001567538">
    <property type="component" value="Unassembled WGS sequence"/>
</dbReference>
<gene>
    <name evidence="4" type="ORF">AAHA92_24454</name>
</gene>
<feature type="compositionally biased region" description="Polar residues" evidence="3">
    <location>
        <begin position="85"/>
        <end position="109"/>
    </location>
</feature>